<feature type="transmembrane region" description="Helical" evidence="7">
    <location>
        <begin position="201"/>
        <end position="220"/>
    </location>
</feature>
<name>A0ABR3QJ36_9PLEO</name>
<feature type="transmembrane region" description="Helical" evidence="7">
    <location>
        <begin position="169"/>
        <end position="189"/>
    </location>
</feature>
<dbReference type="Pfam" id="PF13520">
    <property type="entry name" value="AA_permease_2"/>
    <property type="match status" value="1"/>
</dbReference>
<feature type="transmembrane region" description="Helical" evidence="7">
    <location>
        <begin position="333"/>
        <end position="358"/>
    </location>
</feature>
<dbReference type="PIRSF" id="PIRSF006060">
    <property type="entry name" value="AA_transporter"/>
    <property type="match status" value="1"/>
</dbReference>
<comment type="caution">
    <text evidence="8">The sequence shown here is derived from an EMBL/GenBank/DDBJ whole genome shotgun (WGS) entry which is preliminary data.</text>
</comment>
<accession>A0ABR3QJ36</accession>
<feature type="region of interest" description="Disordered" evidence="6">
    <location>
        <begin position="1"/>
        <end position="26"/>
    </location>
</feature>
<dbReference type="EMBL" id="JAKJXO020000022">
    <property type="protein sequence ID" value="KAL1591944.1"/>
    <property type="molecule type" value="Genomic_DNA"/>
</dbReference>
<evidence type="ECO:0000256" key="2">
    <source>
        <dbReference type="ARBA" id="ARBA00022448"/>
    </source>
</evidence>
<sequence length="523" mass="56701">MADRDAEKRKEDTVNTSEEMAPSDDLDEQELARVGKKSVLRRNFAFISILGFSCSLMITWEGLCSVFIFGLRDGGPAGLLYGFIFCWIGYATVVATMGELVSMWPTAGGQYHWTHKLAPDGLKDVLSYVTGWQSVIAWQALTASAGYLTATSLQGLIINSQFSYTPTRWQGTLLVFAVIAFCFIINTWLATLLPRAEQAILVLHIVLFFVVLIALTVLAPQKSSNHDVWALFVNEGGYESKGLSFFVGLITPVFSFTGADGAVHMCEEIKHASTNLPNALLGSIAINGLTGFAMLIAILYCIGDIDAALNTPTGYPFIEILTQGTSSTAGGTALSALLVTMFLLCTMGTVASTSRQLWAFARDNAVPNARVVSHVHPTLKIPLVSILITCSVACLLSLINIGSAAVFNAIVSLSVAGFFGSYLLPFSLMLYTRLKYPEKLDFGPWRLGRLGPWINGVAIAWSALVMFFSFWPSSVPVDGVSMNWSCVLWSAVVMFAGVFWVVHGRRVYKGPVVETGVRGTGEV</sequence>
<feature type="transmembrane region" description="Helical" evidence="7">
    <location>
        <begin position="405"/>
        <end position="431"/>
    </location>
</feature>
<evidence type="ECO:0000313" key="8">
    <source>
        <dbReference type="EMBL" id="KAL1591944.1"/>
    </source>
</evidence>
<gene>
    <name evidence="8" type="ORF">SLS60_011536</name>
</gene>
<keyword evidence="2" id="KW-0813">Transport</keyword>
<feature type="transmembrane region" description="Helical" evidence="7">
    <location>
        <begin position="44"/>
        <end position="68"/>
    </location>
</feature>
<feature type="transmembrane region" description="Helical" evidence="7">
    <location>
        <begin position="240"/>
        <end position="259"/>
    </location>
</feature>
<feature type="compositionally biased region" description="Basic and acidic residues" evidence="6">
    <location>
        <begin position="1"/>
        <end position="13"/>
    </location>
</feature>
<keyword evidence="4 7" id="KW-1133">Transmembrane helix</keyword>
<evidence type="ECO:0000256" key="6">
    <source>
        <dbReference type="SAM" id="MobiDB-lite"/>
    </source>
</evidence>
<evidence type="ECO:0000256" key="3">
    <source>
        <dbReference type="ARBA" id="ARBA00022692"/>
    </source>
</evidence>
<dbReference type="InterPro" id="IPR002293">
    <property type="entry name" value="AA/rel_permease1"/>
</dbReference>
<evidence type="ECO:0000256" key="1">
    <source>
        <dbReference type="ARBA" id="ARBA00004141"/>
    </source>
</evidence>
<protein>
    <recommendedName>
        <fullName evidence="10">Amino acid transporter</fullName>
    </recommendedName>
</protein>
<feature type="transmembrane region" description="Helical" evidence="7">
    <location>
        <begin position="452"/>
        <end position="470"/>
    </location>
</feature>
<dbReference type="PANTHER" id="PTHR45649:SF1">
    <property type="entry name" value="TRANSPORTER, PUTATIVE (EUROFUNG)-RELATED"/>
    <property type="match status" value="1"/>
</dbReference>
<dbReference type="Proteomes" id="UP001521785">
    <property type="component" value="Unassembled WGS sequence"/>
</dbReference>
<evidence type="ECO:0000256" key="7">
    <source>
        <dbReference type="SAM" id="Phobius"/>
    </source>
</evidence>
<keyword evidence="3 7" id="KW-0812">Transmembrane</keyword>
<feature type="transmembrane region" description="Helical" evidence="7">
    <location>
        <begin position="482"/>
        <end position="502"/>
    </location>
</feature>
<evidence type="ECO:0000313" key="9">
    <source>
        <dbReference type="Proteomes" id="UP001521785"/>
    </source>
</evidence>
<dbReference type="PANTHER" id="PTHR45649">
    <property type="entry name" value="AMINO-ACID PERMEASE BAT1"/>
    <property type="match status" value="1"/>
</dbReference>
<evidence type="ECO:0000256" key="4">
    <source>
        <dbReference type="ARBA" id="ARBA00022989"/>
    </source>
</evidence>
<reference evidence="8 9" key="1">
    <citation type="submission" date="2024-02" db="EMBL/GenBank/DDBJ databases">
        <title>De novo assembly and annotation of 12 fungi associated with fruit tree decline syndrome in Ontario, Canada.</title>
        <authorList>
            <person name="Sulman M."/>
            <person name="Ellouze W."/>
            <person name="Ilyukhin E."/>
        </authorList>
    </citation>
    <scope>NUCLEOTIDE SEQUENCE [LARGE SCALE GENOMIC DNA]</scope>
    <source>
        <strain evidence="8 9">M42-189</strain>
    </source>
</reference>
<comment type="subcellular location">
    <subcellularLocation>
        <location evidence="1">Membrane</location>
        <topology evidence="1">Multi-pass membrane protein</topology>
    </subcellularLocation>
</comment>
<feature type="transmembrane region" description="Helical" evidence="7">
    <location>
        <begin position="80"/>
        <end position="104"/>
    </location>
</feature>
<dbReference type="Gene3D" id="1.20.1740.10">
    <property type="entry name" value="Amino acid/polyamine transporter I"/>
    <property type="match status" value="1"/>
</dbReference>
<keyword evidence="5 7" id="KW-0472">Membrane</keyword>
<feature type="transmembrane region" description="Helical" evidence="7">
    <location>
        <begin position="125"/>
        <end position="149"/>
    </location>
</feature>
<proteinExistence type="predicted"/>
<feature type="transmembrane region" description="Helical" evidence="7">
    <location>
        <begin position="379"/>
        <end position="399"/>
    </location>
</feature>
<evidence type="ECO:0000256" key="5">
    <source>
        <dbReference type="ARBA" id="ARBA00023136"/>
    </source>
</evidence>
<evidence type="ECO:0008006" key="10">
    <source>
        <dbReference type="Google" id="ProtNLM"/>
    </source>
</evidence>
<organism evidence="8 9">
    <name type="scientific">Paraconiothyrium brasiliense</name>
    <dbReference type="NCBI Taxonomy" id="300254"/>
    <lineage>
        <taxon>Eukaryota</taxon>
        <taxon>Fungi</taxon>
        <taxon>Dikarya</taxon>
        <taxon>Ascomycota</taxon>
        <taxon>Pezizomycotina</taxon>
        <taxon>Dothideomycetes</taxon>
        <taxon>Pleosporomycetidae</taxon>
        <taxon>Pleosporales</taxon>
        <taxon>Massarineae</taxon>
        <taxon>Didymosphaeriaceae</taxon>
        <taxon>Paraconiothyrium</taxon>
    </lineage>
</organism>
<feature type="transmembrane region" description="Helical" evidence="7">
    <location>
        <begin position="279"/>
        <end position="300"/>
    </location>
</feature>
<keyword evidence="9" id="KW-1185">Reference proteome</keyword>